<evidence type="ECO:0008006" key="3">
    <source>
        <dbReference type="Google" id="ProtNLM"/>
    </source>
</evidence>
<protein>
    <recommendedName>
        <fullName evidence="3">Methane oxygenase PmoA</fullName>
    </recommendedName>
</protein>
<dbReference type="AlphaFoldDB" id="A0A243W8X4"/>
<sequence>MHTMRYLLAFFFLVIGTAGFAQKIATLEIELPQTTSNLEIPVKAKLDEITLLPDSVLRLVAVEGNKRTPIPCQIENGNARFIHWIIDPASATKGKHTYELVKGAKSNLPATIKINDQQGALTVRAGDKNLVRYNYKTVYPPAGIDTAYKRSGFIHPLWTPHGQELTRIQAPDHYHHYGIWNPWTHVLFEKDTVDFWNIRDRKGTVRFANVVATADGPVYSEYEVLQEHVAFRPGGKEKVALNELQSVRVYQPKDQEYYIADVTINMSCASPSPVLLLAYRYGGFGWRTTEKWNKDNSEVLTSEGKTRKEADGSTARWCIVQGQLDQDYGGLVMMSYPTNYNYPEPLRIWPETMNGRGDMFANFSPTKNKNWLLEPGKTYTLKYRLIVYNGHFTKEKAESGWQSFGNSPKITVKLK</sequence>
<dbReference type="InterPro" id="IPR029475">
    <property type="entry name" value="DUF6807"/>
</dbReference>
<reference evidence="1 2" key="1">
    <citation type="submission" date="2017-01" db="EMBL/GenBank/DDBJ databases">
        <title>A new Hymenobacter.</title>
        <authorList>
            <person name="Liang Y."/>
            <person name="Feng F."/>
        </authorList>
    </citation>
    <scope>NUCLEOTIDE SEQUENCE [LARGE SCALE GENOMIC DNA]</scope>
    <source>
        <strain evidence="1">MIMBbqt21</strain>
    </source>
</reference>
<keyword evidence="2" id="KW-1185">Reference proteome</keyword>
<dbReference type="EMBL" id="MTSE01000014">
    <property type="protein sequence ID" value="OUJ71828.1"/>
    <property type="molecule type" value="Genomic_DNA"/>
</dbReference>
<evidence type="ECO:0000313" key="1">
    <source>
        <dbReference type="EMBL" id="OUJ71828.1"/>
    </source>
</evidence>
<organism evidence="1 2">
    <name type="scientific">Hymenobacter crusticola</name>
    <dbReference type="NCBI Taxonomy" id="1770526"/>
    <lineage>
        <taxon>Bacteria</taxon>
        <taxon>Pseudomonadati</taxon>
        <taxon>Bacteroidota</taxon>
        <taxon>Cytophagia</taxon>
        <taxon>Cytophagales</taxon>
        <taxon>Hymenobacteraceae</taxon>
        <taxon>Hymenobacter</taxon>
    </lineage>
</organism>
<dbReference type="OrthoDB" id="2540540at2"/>
<evidence type="ECO:0000313" key="2">
    <source>
        <dbReference type="Proteomes" id="UP000194873"/>
    </source>
</evidence>
<proteinExistence type="predicted"/>
<dbReference type="Pfam" id="PF14100">
    <property type="entry name" value="DUF6807"/>
    <property type="match status" value="1"/>
</dbReference>
<accession>A0A243W8X4</accession>
<name>A0A243W8X4_9BACT</name>
<dbReference type="Proteomes" id="UP000194873">
    <property type="component" value="Unassembled WGS sequence"/>
</dbReference>
<comment type="caution">
    <text evidence="1">The sequence shown here is derived from an EMBL/GenBank/DDBJ whole genome shotgun (WGS) entry which is preliminary data.</text>
</comment>
<gene>
    <name evidence="1" type="ORF">BXP70_20980</name>
</gene>